<proteinExistence type="predicted"/>
<dbReference type="Proteomes" id="UP000216478">
    <property type="component" value="Unassembled WGS sequence"/>
</dbReference>
<comment type="caution">
    <text evidence="1">The sequence shown here is derived from an EMBL/GenBank/DDBJ whole genome shotgun (WGS) entry which is preliminary data.</text>
</comment>
<evidence type="ECO:0000313" key="2">
    <source>
        <dbReference type="Proteomes" id="UP000216478"/>
    </source>
</evidence>
<accession>A0A256F2S2</accession>
<keyword evidence="2" id="KW-1185">Reference proteome</keyword>
<evidence type="ECO:0000313" key="1">
    <source>
        <dbReference type="EMBL" id="OYR09093.1"/>
    </source>
</evidence>
<dbReference type="AlphaFoldDB" id="A0A256F2S2"/>
<protein>
    <submittedName>
        <fullName evidence="1">Uncharacterized protein</fullName>
    </submittedName>
</protein>
<gene>
    <name evidence="1" type="ORF">CEV33_2818</name>
</gene>
<reference evidence="1 2" key="1">
    <citation type="submission" date="2017-07" db="EMBL/GenBank/DDBJ databases">
        <title>Phylogenetic study on the rhizospheric bacterium Ochrobactrum sp. A44.</title>
        <authorList>
            <person name="Krzyzanowska D.M."/>
            <person name="Ossowicki A."/>
            <person name="Rajewska M."/>
            <person name="Maciag T."/>
            <person name="Kaczynski Z."/>
            <person name="Czerwicka M."/>
            <person name="Jafra S."/>
        </authorList>
    </citation>
    <scope>NUCLEOTIDE SEQUENCE [LARGE SCALE GENOMIC DNA]</scope>
    <source>
        <strain evidence="1 2">OgA9a</strain>
    </source>
</reference>
<name>A0A256F2S2_9HYPH</name>
<organism evidence="1 2">
    <name type="scientific">Brucella grignonensis</name>
    <dbReference type="NCBI Taxonomy" id="94627"/>
    <lineage>
        <taxon>Bacteria</taxon>
        <taxon>Pseudomonadati</taxon>
        <taxon>Pseudomonadota</taxon>
        <taxon>Alphaproteobacteria</taxon>
        <taxon>Hyphomicrobiales</taxon>
        <taxon>Brucellaceae</taxon>
        <taxon>Brucella/Ochrobactrum group</taxon>
        <taxon>Brucella</taxon>
    </lineage>
</organism>
<sequence>MEDTKLLCSSYKHLVKFSNHLFAPNHIGGKYSGQQHYSS</sequence>
<dbReference type="EMBL" id="NNRL01000164">
    <property type="protein sequence ID" value="OYR09093.1"/>
    <property type="molecule type" value="Genomic_DNA"/>
</dbReference>